<feature type="chain" id="PRO_5019551860" description="Outer membrane protein beta-barrel domain-containing protein" evidence="1">
    <location>
        <begin position="21"/>
        <end position="205"/>
    </location>
</feature>
<organism evidence="2 3">
    <name type="scientific">Hymenobacter metallilatus</name>
    <dbReference type="NCBI Taxonomy" id="2493666"/>
    <lineage>
        <taxon>Bacteria</taxon>
        <taxon>Pseudomonadati</taxon>
        <taxon>Bacteroidota</taxon>
        <taxon>Cytophagia</taxon>
        <taxon>Cytophagales</taxon>
        <taxon>Hymenobacteraceae</taxon>
        <taxon>Hymenobacter</taxon>
    </lineage>
</organism>
<name>A0A428JFN4_9BACT</name>
<dbReference type="OrthoDB" id="945117at2"/>
<keyword evidence="1" id="KW-0732">Signal</keyword>
<accession>A0A428JFN4</accession>
<protein>
    <recommendedName>
        <fullName evidence="4">Outer membrane protein beta-barrel domain-containing protein</fullName>
    </recommendedName>
</protein>
<dbReference type="AlphaFoldDB" id="A0A428JFN4"/>
<proteinExistence type="predicted"/>
<evidence type="ECO:0008006" key="4">
    <source>
        <dbReference type="Google" id="ProtNLM"/>
    </source>
</evidence>
<reference evidence="2 3" key="1">
    <citation type="submission" date="2018-12" db="EMBL/GenBank/DDBJ databases">
        <authorList>
            <person name="Feng G."/>
            <person name="Zhu H."/>
        </authorList>
    </citation>
    <scope>NUCLEOTIDE SEQUENCE [LARGE SCALE GENOMIC DNA]</scope>
    <source>
        <strain evidence="2 3">9PBR-2</strain>
    </source>
</reference>
<evidence type="ECO:0000313" key="2">
    <source>
        <dbReference type="EMBL" id="RSK31078.1"/>
    </source>
</evidence>
<gene>
    <name evidence="2" type="ORF">EI290_13740</name>
</gene>
<dbReference type="Proteomes" id="UP000280066">
    <property type="component" value="Unassembled WGS sequence"/>
</dbReference>
<comment type="caution">
    <text evidence="2">The sequence shown here is derived from an EMBL/GenBank/DDBJ whole genome shotgun (WGS) entry which is preliminary data.</text>
</comment>
<evidence type="ECO:0000256" key="1">
    <source>
        <dbReference type="SAM" id="SignalP"/>
    </source>
</evidence>
<feature type="signal peptide" evidence="1">
    <location>
        <begin position="1"/>
        <end position="20"/>
    </location>
</feature>
<keyword evidence="3" id="KW-1185">Reference proteome</keyword>
<dbReference type="EMBL" id="RWIS01000009">
    <property type="protein sequence ID" value="RSK31078.1"/>
    <property type="molecule type" value="Genomic_DNA"/>
</dbReference>
<evidence type="ECO:0000313" key="3">
    <source>
        <dbReference type="Proteomes" id="UP000280066"/>
    </source>
</evidence>
<sequence>MKIIPATLALGLLTAAAAQAQTSQGTTYLRINAGNISYTQRAEDNFRSISGALLPAAGHFITTNFLVGAEVPLGYSHYRYEYVFSGTIGSDEKFSASDVTFGVSPFVRYYLPGTGSHRFFGQISGGLGWLRNRQQNTYSGRYKTRRERTIDYQEYGAGLGYNYFITPSAALELTAGYKRSTLGPDRTNGNLDVQAGFALLLPSIK</sequence>
<dbReference type="RefSeq" id="WP_125431371.1">
    <property type="nucleotide sequence ID" value="NZ_RWIS01000009.1"/>
</dbReference>